<dbReference type="KEGG" id="sind:105156944"/>
<feature type="domain" description="Dienelactone hydrolase" evidence="2">
    <location>
        <begin position="48"/>
        <end position="254"/>
    </location>
</feature>
<dbReference type="Proteomes" id="UP000504604">
    <property type="component" value="Linkage group LG3"/>
</dbReference>
<dbReference type="InterPro" id="IPR029058">
    <property type="entry name" value="AB_hydrolase_fold"/>
</dbReference>
<dbReference type="SUPFAM" id="SSF53474">
    <property type="entry name" value="alpha/beta-Hydrolases"/>
    <property type="match status" value="1"/>
</dbReference>
<dbReference type="Pfam" id="PF01738">
    <property type="entry name" value="DLH"/>
    <property type="match status" value="1"/>
</dbReference>
<dbReference type="PANTHER" id="PTHR17630:SF97">
    <property type="entry name" value="ENDO-1,31,4-BETA-D-GLUCANASE-LIKE"/>
    <property type="match status" value="1"/>
</dbReference>
<feature type="signal peptide" evidence="1">
    <location>
        <begin position="1"/>
        <end position="20"/>
    </location>
</feature>
<evidence type="ECO:0000313" key="4">
    <source>
        <dbReference type="RefSeq" id="XP_011071518.1"/>
    </source>
</evidence>
<dbReference type="InterPro" id="IPR002925">
    <property type="entry name" value="Dienelactn_hydro"/>
</dbReference>
<name>A0A6I9SPC5_SESIN</name>
<keyword evidence="1" id="KW-0732">Signal</keyword>
<feature type="chain" id="PRO_5026736860" evidence="1">
    <location>
        <begin position="21"/>
        <end position="256"/>
    </location>
</feature>
<dbReference type="PANTHER" id="PTHR17630">
    <property type="entry name" value="DIENELACTONE HYDROLASE"/>
    <property type="match status" value="1"/>
</dbReference>
<dbReference type="GeneID" id="105156944"/>
<dbReference type="OrthoDB" id="17560at2759"/>
<dbReference type="FunCoup" id="A0A6I9SPC5">
    <property type="interactions" value="1573"/>
</dbReference>
<keyword evidence="3" id="KW-1185">Reference proteome</keyword>
<evidence type="ECO:0000259" key="2">
    <source>
        <dbReference type="Pfam" id="PF01738"/>
    </source>
</evidence>
<proteinExistence type="predicted"/>
<organism evidence="3 4">
    <name type="scientific">Sesamum indicum</name>
    <name type="common">Oriental sesame</name>
    <name type="synonym">Sesamum orientale</name>
    <dbReference type="NCBI Taxonomy" id="4182"/>
    <lineage>
        <taxon>Eukaryota</taxon>
        <taxon>Viridiplantae</taxon>
        <taxon>Streptophyta</taxon>
        <taxon>Embryophyta</taxon>
        <taxon>Tracheophyta</taxon>
        <taxon>Spermatophyta</taxon>
        <taxon>Magnoliopsida</taxon>
        <taxon>eudicotyledons</taxon>
        <taxon>Gunneridae</taxon>
        <taxon>Pentapetalae</taxon>
        <taxon>asterids</taxon>
        <taxon>lamiids</taxon>
        <taxon>Lamiales</taxon>
        <taxon>Pedaliaceae</taxon>
        <taxon>Sesamum</taxon>
    </lineage>
</organism>
<evidence type="ECO:0000313" key="3">
    <source>
        <dbReference type="Proteomes" id="UP000504604"/>
    </source>
</evidence>
<gene>
    <name evidence="4" type="primary">LOC105156944</name>
</gene>
<sequence>MAEQLLFVALIVTIISGVSSHQCTDNPPTLSATRGAGKVQELGGLNCYVSGSADSNFSVILISDVYGYEAPHLRMLADKVAAAGFYTVVPDFFRGDPFVNGNPHKPFHIWFKHHGYDQGFEDAKAIVKAIKRNGISRIGVAGFCWGGKVNVELTKHAYIEAGVLLHPSNVSIQDIRGVKVPISILGAEIDQFSPPKLVRKFEAVLKKKPEVDSFVKIFPGVQHGWTIRYNDDDKLAVKSAEEAHNAMLHWFIKHLK</sequence>
<reference evidence="4" key="1">
    <citation type="submission" date="2025-08" db="UniProtKB">
        <authorList>
            <consortium name="RefSeq"/>
        </authorList>
    </citation>
    <scope>IDENTIFICATION</scope>
</reference>
<dbReference type="InParanoid" id="A0A6I9SPC5"/>
<dbReference type="GO" id="GO:0016787">
    <property type="term" value="F:hydrolase activity"/>
    <property type="evidence" value="ECO:0007669"/>
    <property type="project" value="InterPro"/>
</dbReference>
<dbReference type="RefSeq" id="XP_011071518.1">
    <property type="nucleotide sequence ID" value="XM_011073216.2"/>
</dbReference>
<evidence type="ECO:0000256" key="1">
    <source>
        <dbReference type="SAM" id="SignalP"/>
    </source>
</evidence>
<protein>
    <submittedName>
        <fullName evidence="4">Endo-1,31,4-beta-D-glucanase</fullName>
    </submittedName>
</protein>
<dbReference type="Gene3D" id="3.40.50.1820">
    <property type="entry name" value="alpha/beta hydrolase"/>
    <property type="match status" value="1"/>
</dbReference>
<dbReference type="AlphaFoldDB" id="A0A6I9SPC5"/>
<accession>A0A6I9SPC5</accession>